<dbReference type="SUPFAM" id="SSF53041">
    <property type="entry name" value="Resolvase-like"/>
    <property type="match status" value="1"/>
</dbReference>
<keyword evidence="5" id="KW-1185">Reference proteome</keyword>
<feature type="domain" description="Resolvase/invertase-type recombinase catalytic" evidence="2">
    <location>
        <begin position="2"/>
        <end position="150"/>
    </location>
</feature>
<dbReference type="PROSITE" id="PS51737">
    <property type="entry name" value="RECOMBINASE_DNA_BIND"/>
    <property type="match status" value="1"/>
</dbReference>
<evidence type="ECO:0000313" key="5">
    <source>
        <dbReference type="Proteomes" id="UP000006094"/>
    </source>
</evidence>
<dbReference type="RefSeq" id="WP_014967496.1">
    <property type="nucleotide sequence ID" value="NC_018664.1"/>
</dbReference>
<evidence type="ECO:0000259" key="2">
    <source>
        <dbReference type="PROSITE" id="PS51736"/>
    </source>
</evidence>
<dbReference type="InterPro" id="IPR050639">
    <property type="entry name" value="SSR_resolvase"/>
</dbReference>
<keyword evidence="1" id="KW-0175">Coiled coil</keyword>
<dbReference type="OrthoDB" id="9781670at2"/>
<dbReference type="PATRIC" id="fig|1128398.3.peg.1373"/>
<dbReference type="Pfam" id="PF00239">
    <property type="entry name" value="Resolvase"/>
    <property type="match status" value="1"/>
</dbReference>
<dbReference type="Pfam" id="PF13408">
    <property type="entry name" value="Zn_ribbon_recom"/>
    <property type="match status" value="1"/>
</dbReference>
<dbReference type="EMBL" id="CP003326">
    <property type="protein sequence ID" value="AFS78359.1"/>
    <property type="molecule type" value="Genomic_DNA"/>
</dbReference>
<reference evidence="4 5" key="1">
    <citation type="journal article" date="2012" name="PLoS ONE">
        <title>The purine-utilizing bacterium Clostridium acidurici 9a: a genome-guided metabolic reconsideration.</title>
        <authorList>
            <person name="Hartwich K."/>
            <person name="Poehlein A."/>
            <person name="Daniel R."/>
        </authorList>
    </citation>
    <scope>NUCLEOTIDE SEQUENCE [LARGE SCALE GENOMIC DNA]</scope>
    <source>
        <strain evidence="5">ATCC 7906 / DSM 604 / BCRC 14475 / CIP 104303 / KCTC 5404 / NCIMB 10678 / 9a</strain>
    </source>
</reference>
<evidence type="ECO:0000259" key="3">
    <source>
        <dbReference type="PROSITE" id="PS51737"/>
    </source>
</evidence>
<dbReference type="eggNOG" id="COG1961">
    <property type="taxonomic scope" value="Bacteria"/>
</dbReference>
<dbReference type="PANTHER" id="PTHR30461:SF23">
    <property type="entry name" value="DNA RECOMBINASE-RELATED"/>
    <property type="match status" value="1"/>
</dbReference>
<dbReference type="PANTHER" id="PTHR30461">
    <property type="entry name" value="DNA-INVERTASE FROM LAMBDOID PROPHAGE"/>
    <property type="match status" value="1"/>
</dbReference>
<sequence>MKAVIYSRKSKFTGKGESIENQVQMCKEYAYNHFNISNDDITVYEDEGFSGGTTDRPQFQLMLKDAKQKKFDVLICYRLDRISRNIADFAVLIEELQNYNVSFVSIREQFDTSTPMGRAMMYIASVFAQLERETIAERIRDNLQQLAKTGRWLGGITPTGFISKEIIMLDQNGKQRKAYKLSTVQEEVELVKLLYNKYIEIKSLTGLETYCLRNNIKSKNGANFYVHTLKIILENPVYATADKKLYNYLIGNGHAIFADETDFDGEHGVMAYNKTTQVKGTTDRNRDQSDWIISVGDHEGIISSDMWIKANEIMEMNRDKGLRKRYINTNALLSGILICENCGSFMRKGATRVNKDKSIAYYYLCELKEKSRGQNCNIKNIRGDKLDKLVIEELKRLSSQESRLHSKIKDDKVAVETSQSNIESEIDILKKNIESNNKSIANLINALAQGEGSLAAKHILDQINKLESENANLKEKLLDLRESIDDKHSLEENFEIMNRMINIFKNTIDDAEDDEKRSLIRNLVDRITWDGENIDIVMFGAKYEKR</sequence>
<dbReference type="GO" id="GO:0000150">
    <property type="term" value="F:DNA strand exchange activity"/>
    <property type="evidence" value="ECO:0007669"/>
    <property type="project" value="InterPro"/>
</dbReference>
<protein>
    <submittedName>
        <fullName evidence="4">Resolvase domain-containing protein</fullName>
    </submittedName>
</protein>
<accession>K0AYM6</accession>
<dbReference type="STRING" id="1128398.Curi_c13490"/>
<dbReference type="CDD" id="cd03768">
    <property type="entry name" value="SR_ResInv"/>
    <property type="match status" value="1"/>
</dbReference>
<dbReference type="Pfam" id="PF07508">
    <property type="entry name" value="Recombinase"/>
    <property type="match status" value="1"/>
</dbReference>
<dbReference type="KEGG" id="cad:Curi_c13490"/>
<dbReference type="SMART" id="SM00857">
    <property type="entry name" value="Resolvase"/>
    <property type="match status" value="1"/>
</dbReference>
<dbReference type="Gene3D" id="3.40.50.1390">
    <property type="entry name" value="Resolvase, N-terminal catalytic domain"/>
    <property type="match status" value="1"/>
</dbReference>
<dbReference type="Proteomes" id="UP000006094">
    <property type="component" value="Chromosome"/>
</dbReference>
<feature type="coiled-coil region" evidence="1">
    <location>
        <begin position="456"/>
        <end position="483"/>
    </location>
</feature>
<proteinExistence type="predicted"/>
<evidence type="ECO:0000313" key="4">
    <source>
        <dbReference type="EMBL" id="AFS78359.1"/>
    </source>
</evidence>
<dbReference type="GO" id="GO:0003677">
    <property type="term" value="F:DNA binding"/>
    <property type="evidence" value="ECO:0007669"/>
    <property type="project" value="InterPro"/>
</dbReference>
<organism evidence="4 5">
    <name type="scientific">Gottschalkia acidurici (strain ATCC 7906 / DSM 604 / BCRC 14475 / CIP 104303 / KCTC 5404 / NCIMB 10678 / 9a)</name>
    <name type="common">Clostridium acidurici</name>
    <dbReference type="NCBI Taxonomy" id="1128398"/>
    <lineage>
        <taxon>Bacteria</taxon>
        <taxon>Bacillati</taxon>
        <taxon>Bacillota</taxon>
        <taxon>Tissierellia</taxon>
        <taxon>Tissierellales</taxon>
        <taxon>Gottschalkiaceae</taxon>
        <taxon>Gottschalkia</taxon>
    </lineage>
</organism>
<dbReference type="InterPro" id="IPR038109">
    <property type="entry name" value="DNA_bind_recomb_sf"/>
</dbReference>
<dbReference type="InterPro" id="IPR025827">
    <property type="entry name" value="Zn_ribbon_recom_dom"/>
</dbReference>
<dbReference type="HOGENOM" id="CLU_010686_18_14_9"/>
<dbReference type="InterPro" id="IPR036162">
    <property type="entry name" value="Resolvase-like_N_sf"/>
</dbReference>
<gene>
    <name evidence="4" type="ordered locus">Curi_c13490</name>
</gene>
<dbReference type="InterPro" id="IPR011109">
    <property type="entry name" value="DNA_bind_recombinase_dom"/>
</dbReference>
<name>K0AYM6_GOTA9</name>
<feature type="domain" description="Recombinase" evidence="3">
    <location>
        <begin position="158"/>
        <end position="320"/>
    </location>
</feature>
<dbReference type="Gene3D" id="3.90.1750.20">
    <property type="entry name" value="Putative Large Serine Recombinase, Chain B, Domain 2"/>
    <property type="match status" value="1"/>
</dbReference>
<dbReference type="PROSITE" id="PS51736">
    <property type="entry name" value="RECOMBINASES_3"/>
    <property type="match status" value="1"/>
</dbReference>
<dbReference type="InterPro" id="IPR006119">
    <property type="entry name" value="Resolv_N"/>
</dbReference>
<evidence type="ECO:0000256" key="1">
    <source>
        <dbReference type="SAM" id="Coils"/>
    </source>
</evidence>
<dbReference type="AlphaFoldDB" id="K0AYM6"/>